<proteinExistence type="predicted"/>
<evidence type="ECO:0000313" key="1">
    <source>
        <dbReference type="EMBL" id="JAH69931.1"/>
    </source>
</evidence>
<name>A0A0E9UW12_ANGAN</name>
<reference evidence="1" key="1">
    <citation type="submission" date="2014-11" db="EMBL/GenBank/DDBJ databases">
        <authorList>
            <person name="Amaro Gonzalez C."/>
        </authorList>
    </citation>
    <scope>NUCLEOTIDE SEQUENCE</scope>
</reference>
<organism evidence="1">
    <name type="scientific">Anguilla anguilla</name>
    <name type="common">European freshwater eel</name>
    <name type="synonym">Muraena anguilla</name>
    <dbReference type="NCBI Taxonomy" id="7936"/>
    <lineage>
        <taxon>Eukaryota</taxon>
        <taxon>Metazoa</taxon>
        <taxon>Chordata</taxon>
        <taxon>Craniata</taxon>
        <taxon>Vertebrata</taxon>
        <taxon>Euteleostomi</taxon>
        <taxon>Actinopterygii</taxon>
        <taxon>Neopterygii</taxon>
        <taxon>Teleostei</taxon>
        <taxon>Anguilliformes</taxon>
        <taxon>Anguillidae</taxon>
        <taxon>Anguilla</taxon>
    </lineage>
</organism>
<reference evidence="1" key="2">
    <citation type="journal article" date="2015" name="Fish Shellfish Immunol.">
        <title>Early steps in the European eel (Anguilla anguilla)-Vibrio vulnificus interaction in the gills: Role of the RtxA13 toxin.</title>
        <authorList>
            <person name="Callol A."/>
            <person name="Pajuelo D."/>
            <person name="Ebbesson L."/>
            <person name="Teles M."/>
            <person name="MacKenzie S."/>
            <person name="Amaro C."/>
        </authorList>
    </citation>
    <scope>NUCLEOTIDE SEQUENCE</scope>
</reference>
<dbReference type="EMBL" id="GBXM01038646">
    <property type="protein sequence ID" value="JAH69931.1"/>
    <property type="molecule type" value="Transcribed_RNA"/>
</dbReference>
<accession>A0A0E9UW12</accession>
<dbReference type="AlphaFoldDB" id="A0A0E9UW12"/>
<protein>
    <submittedName>
        <fullName evidence="1">Uncharacterized protein</fullName>
    </submittedName>
</protein>
<sequence length="27" mass="3457">MYKKYCNFYMVKPKCRKIPLNKMFNHM</sequence>